<dbReference type="EMBL" id="JAQGLA010000088">
    <property type="protein sequence ID" value="MDA3630129.1"/>
    <property type="molecule type" value="Genomic_DNA"/>
</dbReference>
<feature type="transmembrane region" description="Helical" evidence="2">
    <location>
        <begin position="55"/>
        <end position="76"/>
    </location>
</feature>
<reference evidence="3 4" key="1">
    <citation type="submission" date="2022-11" db="EMBL/GenBank/DDBJ databases">
        <title>Draft genome sequence of Saccharopolyspora sp. WRP15-2 isolated from rhizosphere soils of wild rice in Thailand.</title>
        <authorList>
            <person name="Duangmal K."/>
            <person name="Kammanee S."/>
            <person name="Muangham S."/>
        </authorList>
    </citation>
    <scope>NUCLEOTIDE SEQUENCE [LARGE SCALE GENOMIC DNA]</scope>
    <source>
        <strain evidence="3 4">WRP15-2</strain>
    </source>
</reference>
<keyword evidence="2" id="KW-0472">Membrane</keyword>
<dbReference type="RefSeq" id="WP_270953268.1">
    <property type="nucleotide sequence ID" value="NZ_JAQGLA010000088.1"/>
</dbReference>
<evidence type="ECO:0000313" key="4">
    <source>
        <dbReference type="Proteomes" id="UP001210380"/>
    </source>
</evidence>
<keyword evidence="2" id="KW-1133">Transmembrane helix</keyword>
<evidence type="ECO:0000313" key="3">
    <source>
        <dbReference type="EMBL" id="MDA3630129.1"/>
    </source>
</evidence>
<sequence length="247" mass="26116">METPSPGRRRDQTSDSISVAELIRRTPFTVDHERLAGALMQDDDTAGAQPLTGRIAFGTLGVLLLLGATLSTATIVSKPADAPRPTASAAPIEGGLALRPDLVRDARWPFAANGGFADAEPDGDAPEQPEAPQLMTANPAAGSAVSALTVVRDFYQHLPHDTTGALSMISPDLVAGQQTSLSRAWRDAESVQAEPWSEPDGAVRADVEVRYRDGDRVVLHQRLTVESDSAPKIDGVELLGAKHSASR</sequence>
<gene>
    <name evidence="3" type="ORF">OU415_32200</name>
</gene>
<keyword evidence="2" id="KW-0812">Transmembrane</keyword>
<keyword evidence="4" id="KW-1185">Reference proteome</keyword>
<protein>
    <submittedName>
        <fullName evidence="3">Uncharacterized protein</fullName>
    </submittedName>
</protein>
<organism evidence="3 4">
    <name type="scientific">Saccharopolyspora oryzae</name>
    <dbReference type="NCBI Taxonomy" id="2997343"/>
    <lineage>
        <taxon>Bacteria</taxon>
        <taxon>Bacillati</taxon>
        <taxon>Actinomycetota</taxon>
        <taxon>Actinomycetes</taxon>
        <taxon>Pseudonocardiales</taxon>
        <taxon>Pseudonocardiaceae</taxon>
        <taxon>Saccharopolyspora</taxon>
    </lineage>
</organism>
<comment type="caution">
    <text evidence="3">The sequence shown here is derived from an EMBL/GenBank/DDBJ whole genome shotgun (WGS) entry which is preliminary data.</text>
</comment>
<dbReference type="Proteomes" id="UP001210380">
    <property type="component" value="Unassembled WGS sequence"/>
</dbReference>
<evidence type="ECO:0000256" key="1">
    <source>
        <dbReference type="SAM" id="MobiDB-lite"/>
    </source>
</evidence>
<name>A0ABT4V9M8_9PSEU</name>
<evidence type="ECO:0000256" key="2">
    <source>
        <dbReference type="SAM" id="Phobius"/>
    </source>
</evidence>
<proteinExistence type="predicted"/>
<accession>A0ABT4V9M8</accession>
<feature type="region of interest" description="Disordered" evidence="1">
    <location>
        <begin position="114"/>
        <end position="133"/>
    </location>
</feature>